<dbReference type="STRING" id="1328760.A0A165HF76"/>
<organism evidence="13 14">
    <name type="scientific">Xylona heveae (strain CBS 132557 / TC161)</name>
    <dbReference type="NCBI Taxonomy" id="1328760"/>
    <lineage>
        <taxon>Eukaryota</taxon>
        <taxon>Fungi</taxon>
        <taxon>Dikarya</taxon>
        <taxon>Ascomycota</taxon>
        <taxon>Pezizomycotina</taxon>
        <taxon>Xylonomycetes</taxon>
        <taxon>Xylonales</taxon>
        <taxon>Xylonaceae</taxon>
        <taxon>Xylona</taxon>
    </lineage>
</organism>
<feature type="coiled-coil region" evidence="12">
    <location>
        <begin position="96"/>
        <end position="123"/>
    </location>
</feature>
<proteinExistence type="inferred from homology"/>
<keyword evidence="14" id="KW-1185">Reference proteome</keyword>
<accession>A0A165HF76</accession>
<dbReference type="GO" id="GO:0031262">
    <property type="term" value="C:Ndc80 complex"/>
    <property type="evidence" value="ECO:0007669"/>
    <property type="project" value="TreeGrafter"/>
</dbReference>
<dbReference type="EMBL" id="KV407457">
    <property type="protein sequence ID" value="KZF23421.1"/>
    <property type="molecule type" value="Genomic_DNA"/>
</dbReference>
<comment type="subcellular location">
    <subcellularLocation>
        <location evidence="1">Cytoplasm</location>
        <location evidence="1">Cytoskeleton</location>
        <location evidence="1">Microtubule organizing center</location>
    </subcellularLocation>
    <subcellularLocation>
        <location evidence="11">Nucleus</location>
    </subcellularLocation>
    <subcellularLocation>
        <location evidence="11">Chromosome</location>
        <location evidence="11">Centromere</location>
        <location evidence="11">Kinetochore</location>
    </subcellularLocation>
</comment>
<evidence type="ECO:0000256" key="10">
    <source>
        <dbReference type="ARBA" id="ARBA00023328"/>
    </source>
</evidence>
<dbReference type="Proteomes" id="UP000076632">
    <property type="component" value="Unassembled WGS sequence"/>
</dbReference>
<dbReference type="GeneID" id="28894080"/>
<dbReference type="AlphaFoldDB" id="A0A165HF76"/>
<evidence type="ECO:0000313" key="14">
    <source>
        <dbReference type="Proteomes" id="UP000076632"/>
    </source>
</evidence>
<dbReference type="Pfam" id="PF08286">
    <property type="entry name" value="Spc24"/>
    <property type="match status" value="1"/>
</dbReference>
<protein>
    <recommendedName>
        <fullName evidence="11">Kinetochore protein Spc24</fullName>
    </recommendedName>
</protein>
<evidence type="ECO:0000256" key="1">
    <source>
        <dbReference type="ARBA" id="ARBA00004267"/>
    </source>
</evidence>
<name>A0A165HF76_XYLHT</name>
<dbReference type="Gene3D" id="3.30.160.430">
    <property type="match status" value="1"/>
</dbReference>
<comment type="function">
    <text evidence="11">Acts as a component of the essential kinetochore-associated NDC80 complex, which is required for chromosome segregation and spindle checkpoint activity.</text>
</comment>
<keyword evidence="8 11" id="KW-0539">Nucleus</keyword>
<dbReference type="GO" id="GO:0005634">
    <property type="term" value="C:nucleus"/>
    <property type="evidence" value="ECO:0007669"/>
    <property type="project" value="UniProtKB-SubCell"/>
</dbReference>
<keyword evidence="3 11" id="KW-0158">Chromosome</keyword>
<evidence type="ECO:0000256" key="7">
    <source>
        <dbReference type="ARBA" id="ARBA00023054"/>
    </source>
</evidence>
<evidence type="ECO:0000256" key="5">
    <source>
        <dbReference type="ARBA" id="ARBA00022776"/>
    </source>
</evidence>
<dbReference type="PANTHER" id="PTHR22142:SF2">
    <property type="entry name" value="KINETOCHORE PROTEIN SPC24"/>
    <property type="match status" value="1"/>
</dbReference>
<keyword evidence="7 12" id="KW-0175">Coiled coil</keyword>
<evidence type="ECO:0000256" key="6">
    <source>
        <dbReference type="ARBA" id="ARBA00022838"/>
    </source>
</evidence>
<evidence type="ECO:0000256" key="4">
    <source>
        <dbReference type="ARBA" id="ARBA00022618"/>
    </source>
</evidence>
<dbReference type="PANTHER" id="PTHR22142">
    <property type="match status" value="1"/>
</dbReference>
<comment type="subunit">
    <text evidence="11">Component of the NDC80 complex.</text>
</comment>
<dbReference type="InParanoid" id="A0A165HF76"/>
<dbReference type="GO" id="GO:0008017">
    <property type="term" value="F:microtubule binding"/>
    <property type="evidence" value="ECO:0007669"/>
    <property type="project" value="TreeGrafter"/>
</dbReference>
<dbReference type="OMA" id="AQCTSHF"/>
<keyword evidence="5 11" id="KW-0498">Mitosis</keyword>
<dbReference type="SUPFAM" id="SSF143026">
    <property type="entry name" value="Kinetochore globular domain"/>
    <property type="match status" value="1"/>
</dbReference>
<dbReference type="InterPro" id="IPR038066">
    <property type="entry name" value="Spc24_Fungi_globular_sf"/>
</dbReference>
<reference evidence="13 14" key="1">
    <citation type="journal article" date="2016" name="Fungal Biol.">
        <title>The genome of Xylona heveae provides a window into fungal endophytism.</title>
        <authorList>
            <person name="Gazis R."/>
            <person name="Kuo A."/>
            <person name="Riley R."/>
            <person name="LaButti K."/>
            <person name="Lipzen A."/>
            <person name="Lin J."/>
            <person name="Amirebrahimi M."/>
            <person name="Hesse C.N."/>
            <person name="Spatafora J.W."/>
            <person name="Henrissat B."/>
            <person name="Hainaut M."/>
            <person name="Grigoriev I.V."/>
            <person name="Hibbett D.S."/>
        </authorList>
    </citation>
    <scope>NUCLEOTIDE SEQUENCE [LARGE SCALE GENOMIC DNA]</scope>
    <source>
        <strain evidence="13 14">TC161</strain>
    </source>
</reference>
<evidence type="ECO:0000256" key="2">
    <source>
        <dbReference type="ARBA" id="ARBA00007804"/>
    </source>
</evidence>
<sequence>MLLDEDPATLIHHTIGNFNTDPDKHALGRINESLSALQQARDLRLREAENALKKLSRNLSSLQTHHNETVASHDPADHASQIFSLDTQKFRIAKAASDMEIEGERLDQELEILKSRLQDLELQGLEGGETERGKRDLEDETILKLKVYRSLGIDIESDHAGNYNKAVIRNIQKADVHVMNLDPKFSKFFYANYLWQSM</sequence>
<dbReference type="InterPro" id="IPR013252">
    <property type="entry name" value="Ndc80_Spc24"/>
</dbReference>
<dbReference type="GO" id="GO:0005815">
    <property type="term" value="C:microtubule organizing center"/>
    <property type="evidence" value="ECO:0007669"/>
    <property type="project" value="UniProtKB-SubCell"/>
</dbReference>
<gene>
    <name evidence="13" type="ORF">L228DRAFT_115777</name>
</gene>
<evidence type="ECO:0000313" key="13">
    <source>
        <dbReference type="EMBL" id="KZF23421.1"/>
    </source>
</evidence>
<evidence type="ECO:0000256" key="11">
    <source>
        <dbReference type="RuleBase" id="RU368011"/>
    </source>
</evidence>
<keyword evidence="10 11" id="KW-0137">Centromere</keyword>
<keyword evidence="4 11" id="KW-0132">Cell division</keyword>
<dbReference type="RefSeq" id="XP_018188976.1">
    <property type="nucleotide sequence ID" value="XM_018328943.1"/>
</dbReference>
<evidence type="ECO:0000256" key="12">
    <source>
        <dbReference type="SAM" id="Coils"/>
    </source>
</evidence>
<comment type="similarity">
    <text evidence="2 11">Belongs to the SPC24 family.</text>
</comment>
<keyword evidence="9 11" id="KW-0131">Cell cycle</keyword>
<dbReference type="CDD" id="cd11565">
    <property type="entry name" value="RWD_Spc24"/>
    <property type="match status" value="1"/>
</dbReference>
<dbReference type="FunCoup" id="A0A165HF76">
    <property type="interactions" value="85"/>
</dbReference>
<dbReference type="GO" id="GO:0007059">
    <property type="term" value="P:chromosome segregation"/>
    <property type="evidence" value="ECO:0007669"/>
    <property type="project" value="TreeGrafter"/>
</dbReference>
<evidence type="ECO:0000256" key="8">
    <source>
        <dbReference type="ARBA" id="ARBA00023242"/>
    </source>
</evidence>
<keyword evidence="6 11" id="KW-0995">Kinetochore</keyword>
<evidence type="ECO:0000256" key="3">
    <source>
        <dbReference type="ARBA" id="ARBA00022454"/>
    </source>
</evidence>
<evidence type="ECO:0000256" key="9">
    <source>
        <dbReference type="ARBA" id="ARBA00023306"/>
    </source>
</evidence>
<dbReference type="GO" id="GO:0051301">
    <property type="term" value="P:cell division"/>
    <property type="evidence" value="ECO:0007669"/>
    <property type="project" value="UniProtKB-UniRule"/>
</dbReference>
<dbReference type="OrthoDB" id="3344830at2759"/>